<dbReference type="PANTHER" id="PTHR31845:SF19">
    <property type="entry name" value="TRANSCRIPTION FACTOR DOMAIN-CONTAINING PROTEIN"/>
    <property type="match status" value="1"/>
</dbReference>
<evidence type="ECO:0000256" key="4">
    <source>
        <dbReference type="ARBA" id="ARBA00023163"/>
    </source>
</evidence>
<evidence type="ECO:0000256" key="5">
    <source>
        <dbReference type="ARBA" id="ARBA00023242"/>
    </source>
</evidence>
<evidence type="ECO:0000313" key="9">
    <source>
        <dbReference type="Proteomes" id="UP000246740"/>
    </source>
</evidence>
<dbReference type="GO" id="GO:0000976">
    <property type="term" value="F:transcription cis-regulatory region binding"/>
    <property type="evidence" value="ECO:0007669"/>
    <property type="project" value="TreeGrafter"/>
</dbReference>
<feature type="compositionally biased region" description="Basic and acidic residues" evidence="6">
    <location>
        <begin position="686"/>
        <end position="708"/>
    </location>
</feature>
<dbReference type="CDD" id="cd12148">
    <property type="entry name" value="fungal_TF_MHR"/>
    <property type="match status" value="1"/>
</dbReference>
<dbReference type="Pfam" id="PF00172">
    <property type="entry name" value="Zn_clus"/>
    <property type="match status" value="1"/>
</dbReference>
<dbReference type="SUPFAM" id="SSF57701">
    <property type="entry name" value="Zn2/Cys6 DNA-binding domain"/>
    <property type="match status" value="1"/>
</dbReference>
<dbReference type="PANTHER" id="PTHR31845">
    <property type="entry name" value="FINGER DOMAIN PROTEIN, PUTATIVE-RELATED"/>
    <property type="match status" value="1"/>
</dbReference>
<protein>
    <recommendedName>
        <fullName evidence="7">Zn(2)-C6 fungal-type domain-containing protein</fullName>
    </recommendedName>
</protein>
<dbReference type="Gene3D" id="4.10.240.10">
    <property type="entry name" value="Zn(2)-C6 fungal-type DNA-binding domain"/>
    <property type="match status" value="1"/>
</dbReference>
<dbReference type="InterPro" id="IPR001138">
    <property type="entry name" value="Zn2Cys6_DnaBD"/>
</dbReference>
<evidence type="ECO:0000259" key="7">
    <source>
        <dbReference type="PROSITE" id="PS50048"/>
    </source>
</evidence>
<gene>
    <name evidence="8" type="ORF">BCV70DRAFT_198733</name>
</gene>
<reference evidence="8 9" key="1">
    <citation type="journal article" date="2018" name="Mol. Biol. Evol.">
        <title>Broad Genomic Sampling Reveals a Smut Pathogenic Ancestry of the Fungal Clade Ustilaginomycotina.</title>
        <authorList>
            <person name="Kijpornyongpan T."/>
            <person name="Mondo S.J."/>
            <person name="Barry K."/>
            <person name="Sandor L."/>
            <person name="Lee J."/>
            <person name="Lipzen A."/>
            <person name="Pangilinan J."/>
            <person name="LaButti K."/>
            <person name="Hainaut M."/>
            <person name="Henrissat B."/>
            <person name="Grigoriev I.V."/>
            <person name="Spatafora J.W."/>
            <person name="Aime M.C."/>
        </authorList>
    </citation>
    <scope>NUCLEOTIDE SEQUENCE [LARGE SCALE GENOMIC DNA]</scope>
    <source>
        <strain evidence="8 9">MCA 3645</strain>
    </source>
</reference>
<dbReference type="GO" id="GO:0005634">
    <property type="term" value="C:nucleus"/>
    <property type="evidence" value="ECO:0007669"/>
    <property type="project" value="UniProtKB-SubCell"/>
</dbReference>
<dbReference type="AlphaFoldDB" id="A0A317XSG7"/>
<dbReference type="PROSITE" id="PS00463">
    <property type="entry name" value="ZN2_CY6_FUNGAL_1"/>
    <property type="match status" value="1"/>
</dbReference>
<evidence type="ECO:0000256" key="2">
    <source>
        <dbReference type="ARBA" id="ARBA00023015"/>
    </source>
</evidence>
<feature type="region of interest" description="Disordered" evidence="6">
    <location>
        <begin position="1"/>
        <end position="53"/>
    </location>
</feature>
<sequence length="831" mass="89993">MPKDHASPASSSGSVGAAPRRLAASSSSSSSGAAAATAHPYSASSSSSTTTTTTPSKILACVACRNSKVKCLSNGPEQCKRCLDHGLTCIRPEYQRLKKAKAKLARFQRDATVTKDLETQARLEVDEGVDRPPAKPQPSSVLPTTLFSTNGFYGRSAQLLSDLHIVRPDVREEWDPVLLGIMSPDVSHQLFSTFMVKLEALLSFFDPRIHSYEYIRSSSCLLFTTMCWLAATVSDFPSAGRVMLDLKHHIDTVLLPSIYLHNLRSVEIVQGFLMLAAYLRPAHNPSEDRSWTLLGHAIRTATDLDMHSRILSTSQLPQHQHLSSAPMEASASHSLAGSAAAKPTAQRIEIWQQRNKERAWMHIWLHEASSSQYTGRVSLLAKDPIVEASRGWHLHPEALHTDVVFVALIELRSLLAQNKEMFRMLSARSSAGASSNGSTPLNGYGTAAASSSSAQPSTAQGGFSVAGDNDAGWIRHYLDRCHRDLSSWEERWVVDPVRSGSQPRPLRLELGSLYICYGRMQLLSLPLQTTSLQSSLITRIVSDLYTVSIRYLEDFVDRTSPQRIAHSYNSICVTATYAVVIALKLTKLAPSYPFIDSTRILHLVAQVSRYMREGGNLTPHQNGSSLSYARYIDRLLDMEGNSNGGSSGNTTSVNSATNNTGNNGTNAGIVGGNSKRAQSSNGAGDDADHGVRDRFSGSRPSDMGRDRNPGVPHPAYGRPQPSPSAPYSSSRATYQPGTPGSDSGLFSATSGLHAIRGTPGGNMPEGPMPTSVLPGATPLADPYRQAPDASLLPEVNIPQWGFLANDPELFAWARSFLDDELDIPISGPFTS</sequence>
<feature type="region of interest" description="Disordered" evidence="6">
    <location>
        <begin position="639"/>
        <end position="746"/>
    </location>
</feature>
<evidence type="ECO:0000256" key="3">
    <source>
        <dbReference type="ARBA" id="ARBA00023125"/>
    </source>
</evidence>
<accession>A0A317XSG7</accession>
<feature type="compositionally biased region" description="Low complexity" evidence="6">
    <location>
        <begin position="7"/>
        <end position="53"/>
    </location>
</feature>
<evidence type="ECO:0000313" key="8">
    <source>
        <dbReference type="EMBL" id="PWZ01304.1"/>
    </source>
</evidence>
<dbReference type="SMART" id="SM00066">
    <property type="entry name" value="GAL4"/>
    <property type="match status" value="1"/>
</dbReference>
<keyword evidence="2" id="KW-0805">Transcription regulation</keyword>
<feature type="compositionally biased region" description="Polar residues" evidence="6">
    <location>
        <begin position="731"/>
        <end position="746"/>
    </location>
</feature>
<keyword evidence="4" id="KW-0804">Transcription</keyword>
<evidence type="ECO:0000256" key="6">
    <source>
        <dbReference type="SAM" id="MobiDB-lite"/>
    </source>
</evidence>
<dbReference type="CDD" id="cd00067">
    <property type="entry name" value="GAL4"/>
    <property type="match status" value="1"/>
</dbReference>
<dbReference type="InterPro" id="IPR051089">
    <property type="entry name" value="prtT"/>
</dbReference>
<dbReference type="GO" id="GO:0008270">
    <property type="term" value="F:zinc ion binding"/>
    <property type="evidence" value="ECO:0007669"/>
    <property type="project" value="InterPro"/>
</dbReference>
<name>A0A317XSG7_9BASI</name>
<dbReference type="EMBL" id="KZ819190">
    <property type="protein sequence ID" value="PWZ01304.1"/>
    <property type="molecule type" value="Genomic_DNA"/>
</dbReference>
<dbReference type="STRING" id="1882483.A0A317XSG7"/>
<keyword evidence="9" id="KW-1185">Reference proteome</keyword>
<evidence type="ECO:0000256" key="1">
    <source>
        <dbReference type="ARBA" id="ARBA00004123"/>
    </source>
</evidence>
<dbReference type="GO" id="GO:0000981">
    <property type="term" value="F:DNA-binding transcription factor activity, RNA polymerase II-specific"/>
    <property type="evidence" value="ECO:0007669"/>
    <property type="project" value="InterPro"/>
</dbReference>
<dbReference type="Proteomes" id="UP000246740">
    <property type="component" value="Unassembled WGS sequence"/>
</dbReference>
<dbReference type="PROSITE" id="PS50048">
    <property type="entry name" value="ZN2_CY6_FUNGAL_2"/>
    <property type="match status" value="1"/>
</dbReference>
<feature type="domain" description="Zn(2)-C6 fungal-type" evidence="7">
    <location>
        <begin position="60"/>
        <end position="91"/>
    </location>
</feature>
<keyword evidence="5" id="KW-0539">Nucleus</keyword>
<dbReference type="OrthoDB" id="3163292at2759"/>
<organism evidence="8 9">
    <name type="scientific">Testicularia cyperi</name>
    <dbReference type="NCBI Taxonomy" id="1882483"/>
    <lineage>
        <taxon>Eukaryota</taxon>
        <taxon>Fungi</taxon>
        <taxon>Dikarya</taxon>
        <taxon>Basidiomycota</taxon>
        <taxon>Ustilaginomycotina</taxon>
        <taxon>Ustilaginomycetes</taxon>
        <taxon>Ustilaginales</taxon>
        <taxon>Anthracoideaceae</taxon>
        <taxon>Testicularia</taxon>
    </lineage>
</organism>
<keyword evidence="3" id="KW-0238">DNA-binding</keyword>
<feature type="compositionally biased region" description="Low complexity" evidence="6">
    <location>
        <begin position="648"/>
        <end position="668"/>
    </location>
</feature>
<proteinExistence type="predicted"/>
<dbReference type="InParanoid" id="A0A317XSG7"/>
<dbReference type="InterPro" id="IPR036864">
    <property type="entry name" value="Zn2-C6_fun-type_DNA-bd_sf"/>
</dbReference>
<comment type="subcellular location">
    <subcellularLocation>
        <location evidence="1">Nucleus</location>
    </subcellularLocation>
</comment>